<comment type="caution">
    <text evidence="2">The sequence shown here is derived from an EMBL/GenBank/DDBJ whole genome shotgun (WGS) entry which is preliminary data.</text>
</comment>
<proteinExistence type="predicted"/>
<dbReference type="EMBL" id="VSSQ01094942">
    <property type="protein sequence ID" value="MPN39242.1"/>
    <property type="molecule type" value="Genomic_DNA"/>
</dbReference>
<dbReference type="AlphaFoldDB" id="A0A645HLE0"/>
<reference evidence="2" key="1">
    <citation type="submission" date="2019-08" db="EMBL/GenBank/DDBJ databases">
        <authorList>
            <person name="Kucharzyk K."/>
            <person name="Murdoch R.W."/>
            <person name="Higgins S."/>
            <person name="Loffler F."/>
        </authorList>
    </citation>
    <scope>NUCLEOTIDE SEQUENCE</scope>
</reference>
<evidence type="ECO:0000256" key="1">
    <source>
        <dbReference type="SAM" id="MobiDB-lite"/>
    </source>
</evidence>
<sequence>MADGQPDSRNHRAPGAGLHHAVRGQGQPAGDGGFFHAHGHGADADFDHRPHPQHHLARAPAAAAGPARAHLLGSHHAGAAAAGAEPGADVLRHVGLARHGGAVARQRAAGVRFD</sequence>
<gene>
    <name evidence="2" type="ORF">SDC9_186770</name>
</gene>
<accession>A0A645HLE0</accession>
<organism evidence="2">
    <name type="scientific">bioreactor metagenome</name>
    <dbReference type="NCBI Taxonomy" id="1076179"/>
    <lineage>
        <taxon>unclassified sequences</taxon>
        <taxon>metagenomes</taxon>
        <taxon>ecological metagenomes</taxon>
    </lineage>
</organism>
<protein>
    <submittedName>
        <fullName evidence="2">Uncharacterized protein</fullName>
    </submittedName>
</protein>
<evidence type="ECO:0000313" key="2">
    <source>
        <dbReference type="EMBL" id="MPN39242.1"/>
    </source>
</evidence>
<feature type="compositionally biased region" description="Basic and acidic residues" evidence="1">
    <location>
        <begin position="40"/>
        <end position="50"/>
    </location>
</feature>
<feature type="compositionally biased region" description="Low complexity" evidence="1">
    <location>
        <begin position="58"/>
        <end position="68"/>
    </location>
</feature>
<feature type="compositionally biased region" description="Basic and acidic residues" evidence="1">
    <location>
        <begin position="1"/>
        <end position="10"/>
    </location>
</feature>
<name>A0A645HLE0_9ZZZZ</name>
<feature type="region of interest" description="Disordered" evidence="1">
    <location>
        <begin position="1"/>
        <end position="68"/>
    </location>
</feature>